<keyword evidence="2" id="KW-1185">Reference proteome</keyword>
<dbReference type="Proteomes" id="UP001367508">
    <property type="component" value="Unassembled WGS sequence"/>
</dbReference>
<name>A0AAN9KER1_CANGL</name>
<dbReference type="AlphaFoldDB" id="A0AAN9KER1"/>
<dbReference type="EMBL" id="JAYMYQ010000008">
    <property type="protein sequence ID" value="KAK7316107.1"/>
    <property type="molecule type" value="Genomic_DNA"/>
</dbReference>
<sequence length="78" mass="8579">MGEMRGTKGIAMVEGSRAGLSFLRLGHNWELAEFPGGKMVILLLEFGGNNEANKRDNCQTRDSKPCLQGLFVVYASIF</sequence>
<proteinExistence type="predicted"/>
<reference evidence="1 2" key="1">
    <citation type="submission" date="2024-01" db="EMBL/GenBank/DDBJ databases">
        <title>The genomes of 5 underutilized Papilionoideae crops provide insights into root nodulation and disease resistanc.</title>
        <authorList>
            <person name="Jiang F."/>
        </authorList>
    </citation>
    <scope>NUCLEOTIDE SEQUENCE [LARGE SCALE GENOMIC DNA]</scope>
    <source>
        <strain evidence="1">LVBAO_FW01</strain>
        <tissue evidence="1">Leaves</tissue>
    </source>
</reference>
<gene>
    <name evidence="1" type="ORF">VNO77_34833</name>
</gene>
<organism evidence="1 2">
    <name type="scientific">Canavalia gladiata</name>
    <name type="common">Sword bean</name>
    <name type="synonym">Dolichos gladiatus</name>
    <dbReference type="NCBI Taxonomy" id="3824"/>
    <lineage>
        <taxon>Eukaryota</taxon>
        <taxon>Viridiplantae</taxon>
        <taxon>Streptophyta</taxon>
        <taxon>Embryophyta</taxon>
        <taxon>Tracheophyta</taxon>
        <taxon>Spermatophyta</taxon>
        <taxon>Magnoliopsida</taxon>
        <taxon>eudicotyledons</taxon>
        <taxon>Gunneridae</taxon>
        <taxon>Pentapetalae</taxon>
        <taxon>rosids</taxon>
        <taxon>fabids</taxon>
        <taxon>Fabales</taxon>
        <taxon>Fabaceae</taxon>
        <taxon>Papilionoideae</taxon>
        <taxon>50 kb inversion clade</taxon>
        <taxon>NPAAA clade</taxon>
        <taxon>indigoferoid/millettioid clade</taxon>
        <taxon>Phaseoleae</taxon>
        <taxon>Canavalia</taxon>
    </lineage>
</organism>
<evidence type="ECO:0000313" key="1">
    <source>
        <dbReference type="EMBL" id="KAK7316107.1"/>
    </source>
</evidence>
<comment type="caution">
    <text evidence="1">The sequence shown here is derived from an EMBL/GenBank/DDBJ whole genome shotgun (WGS) entry which is preliminary data.</text>
</comment>
<evidence type="ECO:0000313" key="2">
    <source>
        <dbReference type="Proteomes" id="UP001367508"/>
    </source>
</evidence>
<accession>A0AAN9KER1</accession>
<protein>
    <submittedName>
        <fullName evidence="1">Uncharacterized protein</fullName>
    </submittedName>
</protein>